<feature type="domain" description="HTH iclR-type" evidence="4">
    <location>
        <begin position="19"/>
        <end position="79"/>
    </location>
</feature>
<keyword evidence="7" id="KW-1185">Reference proteome</keyword>
<evidence type="ECO:0000313" key="7">
    <source>
        <dbReference type="Proteomes" id="UP001589755"/>
    </source>
</evidence>
<dbReference type="SUPFAM" id="SSF46785">
    <property type="entry name" value="Winged helix' DNA-binding domain"/>
    <property type="match status" value="1"/>
</dbReference>
<dbReference type="SMART" id="SM00346">
    <property type="entry name" value="HTH_ICLR"/>
    <property type="match status" value="1"/>
</dbReference>
<dbReference type="InterPro" id="IPR036390">
    <property type="entry name" value="WH_DNA-bd_sf"/>
</dbReference>
<keyword evidence="1" id="KW-0805">Transcription regulation</keyword>
<dbReference type="Pfam" id="PF01614">
    <property type="entry name" value="IclR_C"/>
    <property type="match status" value="1"/>
</dbReference>
<organism evidence="6 7">
    <name type="scientific">Chelativorans intermedius</name>
    <dbReference type="NCBI Taxonomy" id="515947"/>
    <lineage>
        <taxon>Bacteria</taxon>
        <taxon>Pseudomonadati</taxon>
        <taxon>Pseudomonadota</taxon>
        <taxon>Alphaproteobacteria</taxon>
        <taxon>Hyphomicrobiales</taxon>
        <taxon>Phyllobacteriaceae</taxon>
        <taxon>Chelativorans</taxon>
    </lineage>
</organism>
<accession>A0ABV6D474</accession>
<gene>
    <name evidence="6" type="ORF">ACFFJ2_03330</name>
</gene>
<name>A0ABV6D474_9HYPH</name>
<dbReference type="PANTHER" id="PTHR30136:SF34">
    <property type="entry name" value="TRANSCRIPTIONAL REGULATOR"/>
    <property type="match status" value="1"/>
</dbReference>
<dbReference type="NCBIfam" id="TIGR02431">
    <property type="entry name" value="pcaR_pcaU"/>
    <property type="match status" value="1"/>
</dbReference>
<dbReference type="Proteomes" id="UP001589755">
    <property type="component" value="Unassembled WGS sequence"/>
</dbReference>
<evidence type="ECO:0000256" key="1">
    <source>
        <dbReference type="ARBA" id="ARBA00023015"/>
    </source>
</evidence>
<dbReference type="EMBL" id="JBHLXD010000004">
    <property type="protein sequence ID" value="MFC0207428.1"/>
    <property type="molecule type" value="Genomic_DNA"/>
</dbReference>
<protein>
    <submittedName>
        <fullName evidence="6">IclR family transcriptional regulator C-terminal domain-containing protein</fullName>
    </submittedName>
</protein>
<feature type="domain" description="IclR-ED" evidence="5">
    <location>
        <begin position="80"/>
        <end position="264"/>
    </location>
</feature>
<evidence type="ECO:0000259" key="5">
    <source>
        <dbReference type="PROSITE" id="PS51078"/>
    </source>
</evidence>
<sequence length="265" mass="28229">MDDADKSMREGGASARDFVGSLAKGLGVIEVLAGAPAGLRLTQVAEATGLTRAGARRLLLTLVAEGYVRQEGRNFLLSARLLSLVRTWLGGSSIWAHAQPVMRAVSQALGESCSAAVLEGEDVVYVARVAGRRIMSVSLGPGARLPAYCTSMGRVLLSDLDEAELARFLDKAAIRANTPKTVTDRQALAARVAMVRRQGYAIVDEELELGLRSIAVPVRAPGGRIAAALNVSTQSARFTCEEMRQIVLPCLLDAARKIEDFLALQ</sequence>
<evidence type="ECO:0000256" key="2">
    <source>
        <dbReference type="ARBA" id="ARBA00023125"/>
    </source>
</evidence>
<dbReference type="InterPro" id="IPR050707">
    <property type="entry name" value="HTH_MetabolicPath_Reg"/>
</dbReference>
<keyword evidence="2" id="KW-0238">DNA-binding</keyword>
<dbReference type="PROSITE" id="PS51077">
    <property type="entry name" value="HTH_ICLR"/>
    <property type="match status" value="1"/>
</dbReference>
<reference evidence="6 7" key="1">
    <citation type="submission" date="2024-09" db="EMBL/GenBank/DDBJ databases">
        <authorList>
            <person name="Sun Q."/>
            <person name="Mori K."/>
        </authorList>
    </citation>
    <scope>NUCLEOTIDE SEQUENCE [LARGE SCALE GENOMIC DNA]</scope>
    <source>
        <strain evidence="6 7">CCM 8543</strain>
    </source>
</reference>
<dbReference type="SUPFAM" id="SSF55781">
    <property type="entry name" value="GAF domain-like"/>
    <property type="match status" value="1"/>
</dbReference>
<dbReference type="Gene3D" id="3.30.450.40">
    <property type="match status" value="1"/>
</dbReference>
<dbReference type="InterPro" id="IPR036388">
    <property type="entry name" value="WH-like_DNA-bd_sf"/>
</dbReference>
<proteinExistence type="predicted"/>
<dbReference type="Pfam" id="PF09339">
    <property type="entry name" value="HTH_IclR"/>
    <property type="match status" value="1"/>
</dbReference>
<dbReference type="InterPro" id="IPR005471">
    <property type="entry name" value="Tscrpt_reg_IclR_N"/>
</dbReference>
<dbReference type="PROSITE" id="PS51078">
    <property type="entry name" value="ICLR_ED"/>
    <property type="match status" value="1"/>
</dbReference>
<dbReference type="InterPro" id="IPR014757">
    <property type="entry name" value="Tscrpt_reg_IclR_C"/>
</dbReference>
<keyword evidence="3" id="KW-0804">Transcription</keyword>
<dbReference type="InterPro" id="IPR029016">
    <property type="entry name" value="GAF-like_dom_sf"/>
</dbReference>
<evidence type="ECO:0000259" key="4">
    <source>
        <dbReference type="PROSITE" id="PS51077"/>
    </source>
</evidence>
<dbReference type="InterPro" id="IPR012794">
    <property type="entry name" value="PcaR_PcaU"/>
</dbReference>
<dbReference type="Gene3D" id="1.10.10.10">
    <property type="entry name" value="Winged helix-like DNA-binding domain superfamily/Winged helix DNA-binding domain"/>
    <property type="match status" value="1"/>
</dbReference>
<evidence type="ECO:0000313" key="6">
    <source>
        <dbReference type="EMBL" id="MFC0207428.1"/>
    </source>
</evidence>
<dbReference type="RefSeq" id="WP_261519306.1">
    <property type="nucleotide sequence ID" value="NZ_JAODNW010000003.1"/>
</dbReference>
<evidence type="ECO:0000256" key="3">
    <source>
        <dbReference type="ARBA" id="ARBA00023163"/>
    </source>
</evidence>
<comment type="caution">
    <text evidence="6">The sequence shown here is derived from an EMBL/GenBank/DDBJ whole genome shotgun (WGS) entry which is preliminary data.</text>
</comment>
<dbReference type="PANTHER" id="PTHR30136">
    <property type="entry name" value="HELIX-TURN-HELIX TRANSCRIPTIONAL REGULATOR, ICLR FAMILY"/>
    <property type="match status" value="1"/>
</dbReference>